<evidence type="ECO:0000256" key="1">
    <source>
        <dbReference type="ARBA" id="ARBA00005046"/>
    </source>
</evidence>
<dbReference type="SUPFAM" id="SSF54690">
    <property type="entry name" value="Molybdopterin synthase subunit MoaE"/>
    <property type="match status" value="1"/>
</dbReference>
<dbReference type="KEGG" id="stha:NCTC11429_03973"/>
<evidence type="ECO:0000256" key="5">
    <source>
        <dbReference type="ARBA" id="ARBA00023150"/>
    </source>
</evidence>
<gene>
    <name evidence="13" type="primary">moaE</name>
    <name evidence="12" type="ORF">ABTW24_16260</name>
    <name evidence="13" type="ORF">NCTC11429_03973</name>
</gene>
<comment type="similarity">
    <text evidence="2">Belongs to the MoaE family.</text>
</comment>
<dbReference type="EMBL" id="JBEOQB010000004">
    <property type="protein sequence ID" value="MEZ0453150.1"/>
    <property type="molecule type" value="Genomic_DNA"/>
</dbReference>
<reference evidence="13 14" key="1">
    <citation type="submission" date="2019-05" db="EMBL/GenBank/DDBJ databases">
        <authorList>
            <consortium name="Pathogen Informatics"/>
        </authorList>
    </citation>
    <scope>NUCLEOTIDE SEQUENCE [LARGE SCALE GENOMIC DNA]</scope>
    <source>
        <strain evidence="13 14">NCTC11429</strain>
    </source>
</reference>
<comment type="subunit">
    <text evidence="6">Heterotetramer of 2 MoaD subunits and 2 MoaE subunits. Also stable as homodimer. The enzyme changes between these two forms during catalysis.</text>
</comment>
<keyword evidence="13" id="KW-0808">Transferase</keyword>
<evidence type="ECO:0000256" key="9">
    <source>
        <dbReference type="ARBA" id="ARBA00030781"/>
    </source>
</evidence>
<dbReference type="Pfam" id="PF02391">
    <property type="entry name" value="MoaE"/>
    <property type="match status" value="1"/>
</dbReference>
<dbReference type="PANTHER" id="PTHR23404">
    <property type="entry name" value="MOLYBDOPTERIN SYNTHASE RELATED"/>
    <property type="match status" value="1"/>
</dbReference>
<dbReference type="RefSeq" id="WP_028070831.1">
    <property type="nucleotide sequence ID" value="NZ_CP141191.1"/>
</dbReference>
<proteinExistence type="inferred from homology"/>
<name>A0A4U9VR96_9SPHI</name>
<dbReference type="Proteomes" id="UP001566204">
    <property type="component" value="Unassembled WGS sequence"/>
</dbReference>
<evidence type="ECO:0000256" key="6">
    <source>
        <dbReference type="ARBA" id="ARBA00026066"/>
    </source>
</evidence>
<evidence type="ECO:0000313" key="15">
    <source>
        <dbReference type="Proteomes" id="UP001566204"/>
    </source>
</evidence>
<dbReference type="GeneID" id="78464596"/>
<sequence>MHKTKSDIFIQGPIPATVIADTITKHGSRTDIGAHSLFLGQIRADEVAGKTVRSIEYTNNKELALQQMDSIRSQIFAKYDLSCMHVYHSEGIVHAGEICFFVFTSSTRRKAAMNASQELVERIKSELPIWGREIFEDESHQWKINN</sequence>
<evidence type="ECO:0000313" key="12">
    <source>
        <dbReference type="EMBL" id="MEZ0453150.1"/>
    </source>
</evidence>
<evidence type="ECO:0000256" key="2">
    <source>
        <dbReference type="ARBA" id="ARBA00005426"/>
    </source>
</evidence>
<keyword evidence="15" id="KW-1185">Reference proteome</keyword>
<dbReference type="GO" id="GO:0006777">
    <property type="term" value="P:Mo-molybdopterin cofactor biosynthetic process"/>
    <property type="evidence" value="ECO:0007669"/>
    <property type="project" value="UniProtKB-KW"/>
</dbReference>
<evidence type="ECO:0000313" key="13">
    <source>
        <dbReference type="EMBL" id="VTR49890.1"/>
    </source>
</evidence>
<accession>A0A4U9VR96</accession>
<evidence type="ECO:0000256" key="3">
    <source>
        <dbReference type="ARBA" id="ARBA00011950"/>
    </source>
</evidence>
<dbReference type="STRING" id="1123265.GCA_000686625_04179"/>
<dbReference type="EMBL" id="LR590484">
    <property type="protein sequence ID" value="VTR49890.1"/>
    <property type="molecule type" value="Genomic_DNA"/>
</dbReference>
<dbReference type="EC" id="2.8.1.12" evidence="3"/>
<dbReference type="InterPro" id="IPR003448">
    <property type="entry name" value="Mopterin_biosynth_MoaE"/>
</dbReference>
<evidence type="ECO:0000256" key="7">
    <source>
        <dbReference type="ARBA" id="ARBA00029745"/>
    </source>
</evidence>
<evidence type="ECO:0000256" key="10">
    <source>
        <dbReference type="ARBA" id="ARBA00032474"/>
    </source>
</evidence>
<dbReference type="InterPro" id="IPR036563">
    <property type="entry name" value="MoaE_sf"/>
</dbReference>
<organism evidence="13 14">
    <name type="scientific">Sphingobacterium thalpophilum</name>
    <dbReference type="NCBI Taxonomy" id="259"/>
    <lineage>
        <taxon>Bacteria</taxon>
        <taxon>Pseudomonadati</taxon>
        <taxon>Bacteroidota</taxon>
        <taxon>Sphingobacteriia</taxon>
        <taxon>Sphingobacteriales</taxon>
        <taxon>Sphingobacteriaceae</taxon>
        <taxon>Sphingobacterium</taxon>
    </lineage>
</organism>
<dbReference type="GO" id="GO:0030366">
    <property type="term" value="F:molybdopterin synthase activity"/>
    <property type="evidence" value="ECO:0007669"/>
    <property type="project" value="UniProtKB-EC"/>
</dbReference>
<keyword evidence="5" id="KW-0501">Molybdenum cofactor biosynthesis</keyword>
<dbReference type="Proteomes" id="UP000308196">
    <property type="component" value="Chromosome"/>
</dbReference>
<dbReference type="Gene3D" id="3.90.1170.40">
    <property type="entry name" value="Molybdopterin biosynthesis MoaE subunit"/>
    <property type="match status" value="1"/>
</dbReference>
<comment type="catalytic activity">
    <reaction evidence="11">
        <text>2 [molybdopterin-synthase sulfur-carrier protein]-C-terminal-Gly-aminoethanethioate + cyclic pyranopterin phosphate + H2O = molybdopterin + 2 [molybdopterin-synthase sulfur-carrier protein]-C-terminal Gly-Gly + 2 H(+)</text>
        <dbReference type="Rhea" id="RHEA:26333"/>
        <dbReference type="Rhea" id="RHEA-COMP:12202"/>
        <dbReference type="Rhea" id="RHEA-COMP:19907"/>
        <dbReference type="ChEBI" id="CHEBI:15377"/>
        <dbReference type="ChEBI" id="CHEBI:15378"/>
        <dbReference type="ChEBI" id="CHEBI:58698"/>
        <dbReference type="ChEBI" id="CHEBI:59648"/>
        <dbReference type="ChEBI" id="CHEBI:90778"/>
        <dbReference type="ChEBI" id="CHEBI:232372"/>
        <dbReference type="EC" id="2.8.1.12"/>
    </reaction>
</comment>
<comment type="pathway">
    <text evidence="1">Cofactor biosynthesis; molybdopterin biosynthesis.</text>
</comment>
<reference evidence="12 15" key="2">
    <citation type="submission" date="2024-06" db="EMBL/GenBank/DDBJ databases">
        <title>Soil Sphingobacterium thalpophilum.</title>
        <authorList>
            <person name="Yang J."/>
            <person name="Li J."/>
        </authorList>
    </citation>
    <scope>NUCLEOTIDE SEQUENCE [LARGE SCALE GENOMIC DNA]</scope>
    <source>
        <strain evidence="12 15">22g91tb</strain>
    </source>
</reference>
<protein>
    <recommendedName>
        <fullName evidence="4">Molybdopterin synthase catalytic subunit</fullName>
        <ecNumber evidence="3">2.8.1.12</ecNumber>
    </recommendedName>
    <alternativeName>
        <fullName evidence="9">MPT synthase subunit 2</fullName>
    </alternativeName>
    <alternativeName>
        <fullName evidence="7">Molybdenum cofactor biosynthesis protein E</fullName>
    </alternativeName>
    <alternativeName>
        <fullName evidence="8">Molybdopterin-converting factor large subunit</fullName>
    </alternativeName>
    <alternativeName>
        <fullName evidence="10">Molybdopterin-converting factor subunit 2</fullName>
    </alternativeName>
</protein>
<evidence type="ECO:0000256" key="4">
    <source>
        <dbReference type="ARBA" id="ARBA00013858"/>
    </source>
</evidence>
<evidence type="ECO:0000256" key="11">
    <source>
        <dbReference type="ARBA" id="ARBA00049878"/>
    </source>
</evidence>
<dbReference type="AlphaFoldDB" id="A0A4U9VR96"/>
<evidence type="ECO:0000256" key="8">
    <source>
        <dbReference type="ARBA" id="ARBA00030407"/>
    </source>
</evidence>
<evidence type="ECO:0000313" key="14">
    <source>
        <dbReference type="Proteomes" id="UP000308196"/>
    </source>
</evidence>